<dbReference type="EMBL" id="WIXP02000001">
    <property type="protein sequence ID" value="KAF6215883.1"/>
    <property type="molecule type" value="Genomic_DNA"/>
</dbReference>
<name>A0A8S9Y3Z2_APOLU</name>
<dbReference type="Pfam" id="PF13843">
    <property type="entry name" value="DDE_Tnp_1_7"/>
    <property type="match status" value="1"/>
</dbReference>
<proteinExistence type="predicted"/>
<evidence type="ECO:0000313" key="2">
    <source>
        <dbReference type="EMBL" id="KAF6215883.1"/>
    </source>
</evidence>
<organism evidence="2 3">
    <name type="scientific">Apolygus lucorum</name>
    <name type="common">Small green plant bug</name>
    <name type="synonym">Lygocoris lucorum</name>
    <dbReference type="NCBI Taxonomy" id="248454"/>
    <lineage>
        <taxon>Eukaryota</taxon>
        <taxon>Metazoa</taxon>
        <taxon>Ecdysozoa</taxon>
        <taxon>Arthropoda</taxon>
        <taxon>Hexapoda</taxon>
        <taxon>Insecta</taxon>
        <taxon>Pterygota</taxon>
        <taxon>Neoptera</taxon>
        <taxon>Paraneoptera</taxon>
        <taxon>Hemiptera</taxon>
        <taxon>Heteroptera</taxon>
        <taxon>Panheteroptera</taxon>
        <taxon>Cimicomorpha</taxon>
        <taxon>Miridae</taxon>
        <taxon>Mirini</taxon>
        <taxon>Apolygus</taxon>
    </lineage>
</organism>
<evidence type="ECO:0000313" key="3">
    <source>
        <dbReference type="Proteomes" id="UP000466442"/>
    </source>
</evidence>
<accession>A0A8S9Y3Z2</accession>
<dbReference type="PANTHER" id="PTHR46599:SF3">
    <property type="entry name" value="PIGGYBAC TRANSPOSABLE ELEMENT-DERIVED PROTEIN 4"/>
    <property type="match status" value="1"/>
</dbReference>
<feature type="domain" description="PiggyBac transposable element-derived protein" evidence="1">
    <location>
        <begin position="84"/>
        <end position="174"/>
    </location>
</feature>
<protein>
    <recommendedName>
        <fullName evidence="1">PiggyBac transposable element-derived protein domain-containing protein</fullName>
    </recommendedName>
</protein>
<reference evidence="2" key="1">
    <citation type="journal article" date="2021" name="Mol. Ecol. Resour.">
        <title>Apolygus lucorum genome provides insights into omnivorousness and mesophyll feeding.</title>
        <authorList>
            <person name="Liu Y."/>
            <person name="Liu H."/>
            <person name="Wang H."/>
            <person name="Huang T."/>
            <person name="Liu B."/>
            <person name="Yang B."/>
            <person name="Yin L."/>
            <person name="Li B."/>
            <person name="Zhang Y."/>
            <person name="Zhang S."/>
            <person name="Jiang F."/>
            <person name="Zhang X."/>
            <person name="Ren Y."/>
            <person name="Wang B."/>
            <person name="Wang S."/>
            <person name="Lu Y."/>
            <person name="Wu K."/>
            <person name="Fan W."/>
            <person name="Wang G."/>
        </authorList>
    </citation>
    <scope>NUCLEOTIDE SEQUENCE</scope>
    <source>
        <strain evidence="2">12Hb</strain>
    </source>
</reference>
<comment type="caution">
    <text evidence="2">The sequence shown here is derived from an EMBL/GenBank/DDBJ whole genome shotgun (WGS) entry which is preliminary data.</text>
</comment>
<sequence length="193" mass="22102">MSYLGRNWSVLMKTPGPVPKVRGLLLPLVPLAGGSGFTAPLRNSGSKAPPIRNGSHWSQDPPQNIPQICFVGKEELKVAPIDRTPFGFFRLLFTDEFFVYLANETNAYAEYVLRIPGIGPRSRICEWKKVTVDELKTFLGIVFYQGMIQARRYNDYWKRHYLFKMPVHVKFMPRCQDAIMFKMPSSCQGTDFC</sequence>
<gene>
    <name evidence="2" type="ORF">GE061_000218</name>
</gene>
<dbReference type="Proteomes" id="UP000466442">
    <property type="component" value="Linkage Group LG1"/>
</dbReference>
<dbReference type="PANTHER" id="PTHR46599">
    <property type="entry name" value="PIGGYBAC TRANSPOSABLE ELEMENT-DERIVED PROTEIN 4"/>
    <property type="match status" value="1"/>
</dbReference>
<keyword evidence="3" id="KW-1185">Reference proteome</keyword>
<dbReference type="InterPro" id="IPR029526">
    <property type="entry name" value="PGBD"/>
</dbReference>
<dbReference type="AlphaFoldDB" id="A0A8S9Y3Z2"/>
<dbReference type="OrthoDB" id="6626753at2759"/>
<evidence type="ECO:0000259" key="1">
    <source>
        <dbReference type="Pfam" id="PF13843"/>
    </source>
</evidence>